<accession>A0A382QD90</accession>
<dbReference type="SUPFAM" id="SSF100950">
    <property type="entry name" value="NagB/RpiA/CoA transferase-like"/>
    <property type="match status" value="1"/>
</dbReference>
<proteinExistence type="predicted"/>
<organism evidence="1">
    <name type="scientific">marine metagenome</name>
    <dbReference type="NCBI Taxonomy" id="408172"/>
    <lineage>
        <taxon>unclassified sequences</taxon>
        <taxon>metagenomes</taxon>
        <taxon>ecological metagenomes</taxon>
    </lineage>
</organism>
<dbReference type="GO" id="GO:0035999">
    <property type="term" value="P:tetrahydrofolate interconversion"/>
    <property type="evidence" value="ECO:0007669"/>
    <property type="project" value="TreeGrafter"/>
</dbReference>
<dbReference type="InterPro" id="IPR024185">
    <property type="entry name" value="FTHF_cligase-like_sf"/>
</dbReference>
<gene>
    <name evidence="1" type="ORF">METZ01_LOCUS336347</name>
</gene>
<evidence type="ECO:0008006" key="2">
    <source>
        <dbReference type="Google" id="ProtNLM"/>
    </source>
</evidence>
<reference evidence="1" key="1">
    <citation type="submission" date="2018-05" db="EMBL/GenBank/DDBJ databases">
        <authorList>
            <person name="Lanie J.A."/>
            <person name="Ng W.-L."/>
            <person name="Kazmierczak K.M."/>
            <person name="Andrzejewski T.M."/>
            <person name="Davidsen T.M."/>
            <person name="Wayne K.J."/>
            <person name="Tettelin H."/>
            <person name="Glass J.I."/>
            <person name="Rusch D."/>
            <person name="Podicherti R."/>
            <person name="Tsui H.-C.T."/>
            <person name="Winkler M.E."/>
        </authorList>
    </citation>
    <scope>NUCLEOTIDE SEQUENCE</scope>
</reference>
<dbReference type="GO" id="GO:0009396">
    <property type="term" value="P:folic acid-containing compound biosynthetic process"/>
    <property type="evidence" value="ECO:0007669"/>
    <property type="project" value="TreeGrafter"/>
</dbReference>
<dbReference type="Gene3D" id="3.40.50.10420">
    <property type="entry name" value="NagB/RpiA/CoA transferase-like"/>
    <property type="match status" value="1"/>
</dbReference>
<dbReference type="NCBIfam" id="TIGR02727">
    <property type="entry name" value="MTHFS_bact"/>
    <property type="match status" value="1"/>
</dbReference>
<protein>
    <recommendedName>
        <fullName evidence="2">5-formyltetrahydrofolate cyclo-ligase</fullName>
    </recommendedName>
</protein>
<dbReference type="InterPro" id="IPR002698">
    <property type="entry name" value="FTHF_cligase"/>
</dbReference>
<dbReference type="Pfam" id="PF01812">
    <property type="entry name" value="5-FTHF_cyc-lig"/>
    <property type="match status" value="1"/>
</dbReference>
<dbReference type="InterPro" id="IPR037171">
    <property type="entry name" value="NagB/RpiA_transferase-like"/>
</dbReference>
<name>A0A382QD90_9ZZZZ</name>
<dbReference type="EMBL" id="UINC01113709">
    <property type="protein sequence ID" value="SVC83493.1"/>
    <property type="molecule type" value="Genomic_DNA"/>
</dbReference>
<dbReference type="AlphaFoldDB" id="A0A382QD90"/>
<sequence length="189" mass="22481">MKYDKSYLRNKFLFQRKKKYLPVKKFNFNLIFKLIKKHFFKKKIIIAGYYPSSYEVNILNFLEEASKNKFRIALPVIKSSNLMSFKTWVFEEPLYVNKYGILEPKNSKEQITPDLIMVPLVAFDNQLNRIGYGKGYYDRNLQKIKNVKKKTISLGIAYSFQRCKSIPVNKHDFKLDYIFTERGIISSNQ</sequence>
<evidence type="ECO:0000313" key="1">
    <source>
        <dbReference type="EMBL" id="SVC83493.1"/>
    </source>
</evidence>
<dbReference type="PIRSF" id="PIRSF006806">
    <property type="entry name" value="FTHF_cligase"/>
    <property type="match status" value="1"/>
</dbReference>
<dbReference type="PANTHER" id="PTHR23407:SF11">
    <property type="entry name" value="CHROMOSOME UNDETERMINED SCAFFOLD_24, WHOLE GENOME SHOTGUN SEQUENCE"/>
    <property type="match status" value="1"/>
</dbReference>
<dbReference type="GO" id="GO:0030272">
    <property type="term" value="F:5-formyltetrahydrofolate cyclo-ligase activity"/>
    <property type="evidence" value="ECO:0007669"/>
    <property type="project" value="TreeGrafter"/>
</dbReference>
<dbReference type="PANTHER" id="PTHR23407">
    <property type="entry name" value="ATPASE INHIBITOR/5-FORMYLTETRAHYDROFOLATE CYCLO-LIGASE"/>
    <property type="match status" value="1"/>
</dbReference>